<dbReference type="GO" id="GO:0016020">
    <property type="term" value="C:membrane"/>
    <property type="evidence" value="ECO:0007669"/>
    <property type="project" value="UniProtKB-SubCell"/>
</dbReference>
<name>A0A4P7GMB2_9ACTN</name>
<organism evidence="7 8">
    <name type="scientific">Nocardioides euryhalodurans</name>
    <dbReference type="NCBI Taxonomy" id="2518370"/>
    <lineage>
        <taxon>Bacteria</taxon>
        <taxon>Bacillati</taxon>
        <taxon>Actinomycetota</taxon>
        <taxon>Actinomycetes</taxon>
        <taxon>Propionibacteriales</taxon>
        <taxon>Nocardioidaceae</taxon>
        <taxon>Nocardioides</taxon>
    </lineage>
</organism>
<dbReference type="InterPro" id="IPR013525">
    <property type="entry name" value="ABC2_TM"/>
</dbReference>
<dbReference type="InterPro" id="IPR051784">
    <property type="entry name" value="Nod_factor_ABC_transporter"/>
</dbReference>
<sequence>MTTQGTGTSLEHKVHAVRLGLNRGRMELVQSIRSTQDQWFYMFTAALTLGYLWIRRDAETGVEGIPFAAVALPSILGALIAFGVVVGPAYSLAMEKEDGTLLRHRAIPDGLVGYFSGQLLFHSLSLVPQLVVILVPSLILFDGLMADPSGWFTVVWVTVLGLLASLPIGMVIGSLVPGVQKVGMWGMLPIMVLAGISGIFYPVQQLWGWVQVVAQAFPMYWMGLGMRSAFLPDSAAALEIGGSWRTVETVTVLGLWAVAGALLTPVVLRRMARKQTGSQVQAAREASMQWVK</sequence>
<feature type="transmembrane region" description="Helical" evidence="5">
    <location>
        <begin position="208"/>
        <end position="230"/>
    </location>
</feature>
<reference evidence="7 8" key="1">
    <citation type="submission" date="2019-03" db="EMBL/GenBank/DDBJ databases">
        <title>Three New Species of Nocardioides, Nocardioides euryhalodurans sp. nov., Nocardioides seonyuensis sp. nov. and Nocardioides eburneoflavus sp. nov., Iolated from Soil.</title>
        <authorList>
            <person name="Roh S.G."/>
            <person name="Lee C."/>
            <person name="Kim M.-K."/>
            <person name="Kim S.B."/>
        </authorList>
    </citation>
    <scope>NUCLEOTIDE SEQUENCE [LARGE SCALE GENOMIC DNA]</scope>
    <source>
        <strain evidence="7 8">MMS17-SY117</strain>
    </source>
</reference>
<feature type="transmembrane region" description="Helical" evidence="5">
    <location>
        <begin position="119"/>
        <end position="141"/>
    </location>
</feature>
<feature type="transmembrane region" description="Helical" evidence="5">
    <location>
        <begin position="66"/>
        <end position="90"/>
    </location>
</feature>
<feature type="transmembrane region" description="Helical" evidence="5">
    <location>
        <begin position="153"/>
        <end position="176"/>
    </location>
</feature>
<dbReference type="Pfam" id="PF01061">
    <property type="entry name" value="ABC2_membrane"/>
    <property type="match status" value="1"/>
</dbReference>
<comment type="subcellular location">
    <subcellularLocation>
        <location evidence="1">Membrane</location>
        <topology evidence="1">Multi-pass membrane protein</topology>
    </subcellularLocation>
</comment>
<dbReference type="PANTHER" id="PTHR43229:SF2">
    <property type="entry name" value="NODULATION PROTEIN J"/>
    <property type="match status" value="1"/>
</dbReference>
<feature type="transmembrane region" description="Helical" evidence="5">
    <location>
        <begin position="38"/>
        <end position="54"/>
    </location>
</feature>
<proteinExistence type="predicted"/>
<keyword evidence="2 5" id="KW-0812">Transmembrane</keyword>
<dbReference type="PANTHER" id="PTHR43229">
    <property type="entry name" value="NODULATION PROTEIN J"/>
    <property type="match status" value="1"/>
</dbReference>
<evidence type="ECO:0000256" key="5">
    <source>
        <dbReference type="SAM" id="Phobius"/>
    </source>
</evidence>
<dbReference type="OrthoDB" id="9786643at2"/>
<gene>
    <name evidence="7" type="ORF">EXE57_12545</name>
</gene>
<dbReference type="AlphaFoldDB" id="A0A4P7GMB2"/>
<dbReference type="KEGG" id="noy:EXE57_12545"/>
<dbReference type="Proteomes" id="UP000294894">
    <property type="component" value="Chromosome"/>
</dbReference>
<dbReference type="EMBL" id="CP038267">
    <property type="protein sequence ID" value="QBR93004.1"/>
    <property type="molecule type" value="Genomic_DNA"/>
</dbReference>
<evidence type="ECO:0000256" key="2">
    <source>
        <dbReference type="ARBA" id="ARBA00022692"/>
    </source>
</evidence>
<feature type="transmembrane region" description="Helical" evidence="5">
    <location>
        <begin position="182"/>
        <end position="201"/>
    </location>
</feature>
<evidence type="ECO:0000256" key="1">
    <source>
        <dbReference type="ARBA" id="ARBA00004141"/>
    </source>
</evidence>
<accession>A0A4P7GMB2</accession>
<evidence type="ECO:0000313" key="7">
    <source>
        <dbReference type="EMBL" id="QBR93004.1"/>
    </source>
</evidence>
<dbReference type="RefSeq" id="WP_135077989.1">
    <property type="nucleotide sequence ID" value="NZ_CP038267.1"/>
</dbReference>
<keyword evidence="3 5" id="KW-1133">Transmembrane helix</keyword>
<evidence type="ECO:0000313" key="8">
    <source>
        <dbReference type="Proteomes" id="UP000294894"/>
    </source>
</evidence>
<keyword evidence="8" id="KW-1185">Reference proteome</keyword>
<dbReference type="GO" id="GO:0140359">
    <property type="term" value="F:ABC-type transporter activity"/>
    <property type="evidence" value="ECO:0007669"/>
    <property type="project" value="InterPro"/>
</dbReference>
<feature type="domain" description="ABC-2 type transporter transmembrane" evidence="6">
    <location>
        <begin position="38"/>
        <end position="230"/>
    </location>
</feature>
<feature type="transmembrane region" description="Helical" evidence="5">
    <location>
        <begin position="250"/>
        <end position="268"/>
    </location>
</feature>
<evidence type="ECO:0000256" key="3">
    <source>
        <dbReference type="ARBA" id="ARBA00022989"/>
    </source>
</evidence>
<keyword evidence="4 5" id="KW-0472">Membrane</keyword>
<evidence type="ECO:0000256" key="4">
    <source>
        <dbReference type="ARBA" id="ARBA00023136"/>
    </source>
</evidence>
<evidence type="ECO:0000259" key="6">
    <source>
        <dbReference type="Pfam" id="PF01061"/>
    </source>
</evidence>
<protein>
    <submittedName>
        <fullName evidence="7">ABC transporter permease</fullName>
    </submittedName>
</protein>